<comment type="similarity">
    <text evidence="2 12">Belongs to the cytochrome P450 family.</text>
</comment>
<keyword evidence="6" id="KW-1133">Transmembrane helix</keyword>
<evidence type="ECO:0000256" key="4">
    <source>
        <dbReference type="ARBA" id="ARBA00022692"/>
    </source>
</evidence>
<accession>K4ALR8</accession>
<dbReference type="GO" id="GO:0005506">
    <property type="term" value="F:iron ion binding"/>
    <property type="evidence" value="ECO:0007669"/>
    <property type="project" value="InterPro"/>
</dbReference>
<dbReference type="GO" id="GO:0020037">
    <property type="term" value="F:heme binding"/>
    <property type="evidence" value="ECO:0007669"/>
    <property type="project" value="InterPro"/>
</dbReference>
<sequence length="469" mass="53362">FFKGCNEDIKRMKKADGLVLDVHDHNYLPRIAPHYLKWRDQYGEPFLYWFGPKPRICIFDYELARLILSNKSGHFLKIDTQPTVLALLGKGLVFVEGIDWVRHRRVINPAFAMDKIKIMAKTMVTCAQNMVKELEDQASKNKNGETQVELDKQFQKLTTDIISHTAFGSSYKLGIEAFHAQKELQEIAVETLLSVQIPGSNYLPTASNRRKWKLERKLRDTLVQIIQSRSGPEGSLYGNDLLGLMLEACIPTEQGGKQKQLSLSMDEIIHECKTFFFAGYETTSLLLTWTVFLLSVYPEWQERLRKELLRECGKEKPSGDNLSKLKEMTRVLLETLRLYGPAVFTQRKTMTDMAVGEIKIPQGFGIIIPSAIMHRDKKFWGEDADEFNSLRFQNGVTKAAKVPHALLAFSIGPRSCIGQNFVMMEAKSVMAVLLQKFSFTLSPDYVHAPVDLLTLQPKFGLPVVLKLLA</sequence>
<dbReference type="EnsemblPlants" id="KQK90739">
    <property type="protein sequence ID" value="KQK90739"/>
    <property type="gene ID" value="SETIT_039850mg"/>
</dbReference>
<evidence type="ECO:0000256" key="8">
    <source>
        <dbReference type="ARBA" id="ARBA00023004"/>
    </source>
</evidence>
<keyword evidence="10" id="KW-0472">Membrane</keyword>
<dbReference type="Pfam" id="PF00067">
    <property type="entry name" value="p450"/>
    <property type="match status" value="1"/>
</dbReference>
<dbReference type="EMBL" id="CM003536">
    <property type="protein sequence ID" value="RCV44645.1"/>
    <property type="molecule type" value="Genomic_DNA"/>
</dbReference>
<dbReference type="InterPro" id="IPR050665">
    <property type="entry name" value="Cytochrome_P450_Monooxygen"/>
</dbReference>
<dbReference type="PANTHER" id="PTHR24282:SF135">
    <property type="entry name" value="CYTOCHROME P450 709B2"/>
    <property type="match status" value="1"/>
</dbReference>
<keyword evidence="4" id="KW-0812">Transmembrane</keyword>
<reference evidence="13 15" key="1">
    <citation type="journal article" date="2012" name="Nat. Biotechnol.">
        <title>Reference genome sequence of the model plant Setaria.</title>
        <authorList>
            <person name="Bennetzen J.L."/>
            <person name="Schmutz J."/>
            <person name="Wang H."/>
            <person name="Percifield R."/>
            <person name="Hawkins J."/>
            <person name="Pontaroli A.C."/>
            <person name="Estep M."/>
            <person name="Feng L."/>
            <person name="Vaughn J.N."/>
            <person name="Grimwood J."/>
            <person name="Jenkins J."/>
            <person name="Barry K."/>
            <person name="Lindquist E."/>
            <person name="Hellsten U."/>
            <person name="Deshpande S."/>
            <person name="Wang X."/>
            <person name="Wu X."/>
            <person name="Mitros T."/>
            <person name="Triplett J."/>
            <person name="Yang X."/>
            <person name="Ye C.Y."/>
            <person name="Mauro-Herrera M."/>
            <person name="Wang L."/>
            <person name="Li P."/>
            <person name="Sharma M."/>
            <person name="Sharma R."/>
            <person name="Ronald P.C."/>
            <person name="Panaud O."/>
            <person name="Kellogg E.A."/>
            <person name="Brutnell T.P."/>
            <person name="Doust A.N."/>
            <person name="Tuskan G.A."/>
            <person name="Rokhsar D."/>
            <person name="Devos K.M."/>
        </authorList>
    </citation>
    <scope>NUCLEOTIDE SEQUENCE [LARGE SCALE GENOMIC DNA]</scope>
    <source>
        <strain evidence="15">cv. Yugu1</strain>
        <strain evidence="13">Yugu1</strain>
    </source>
</reference>
<evidence type="ECO:0000256" key="10">
    <source>
        <dbReference type="ARBA" id="ARBA00023136"/>
    </source>
</evidence>
<evidence type="ECO:0000313" key="13">
    <source>
        <dbReference type="EMBL" id="RCV44645.1"/>
    </source>
</evidence>
<dbReference type="GO" id="GO:0016020">
    <property type="term" value="C:membrane"/>
    <property type="evidence" value="ECO:0007669"/>
    <property type="project" value="UniProtKB-SubCell"/>
</dbReference>
<proteinExistence type="inferred from homology"/>
<dbReference type="Gramene" id="KQK90739">
    <property type="protein sequence ID" value="KQK90739"/>
    <property type="gene ID" value="SETIT_039850mg"/>
</dbReference>
<reference evidence="14" key="3">
    <citation type="submission" date="2018-08" db="UniProtKB">
        <authorList>
            <consortium name="EnsemblPlants"/>
        </authorList>
    </citation>
    <scope>IDENTIFICATION</scope>
    <source>
        <strain evidence="14">Yugu1</strain>
    </source>
</reference>
<evidence type="ECO:0000256" key="7">
    <source>
        <dbReference type="ARBA" id="ARBA00023002"/>
    </source>
</evidence>
<feature type="binding site" description="axial binding residue" evidence="11">
    <location>
        <position position="416"/>
    </location>
    <ligand>
        <name>heme</name>
        <dbReference type="ChEBI" id="CHEBI:30413"/>
    </ligand>
    <ligandPart>
        <name>Fe</name>
        <dbReference type="ChEBI" id="CHEBI:18248"/>
    </ligandPart>
</feature>
<evidence type="ECO:0000256" key="6">
    <source>
        <dbReference type="ARBA" id="ARBA00022989"/>
    </source>
</evidence>
<evidence type="ECO:0000256" key="3">
    <source>
        <dbReference type="ARBA" id="ARBA00022617"/>
    </source>
</evidence>
<dbReference type="AlphaFoldDB" id="K4ALR8"/>
<comment type="subcellular location">
    <subcellularLocation>
        <location evidence="1">Membrane</location>
    </subcellularLocation>
</comment>
<dbReference type="FunCoup" id="K4ALR8">
    <property type="interactions" value="728"/>
</dbReference>
<dbReference type="PROSITE" id="PS00086">
    <property type="entry name" value="CYTOCHROME_P450"/>
    <property type="match status" value="1"/>
</dbReference>
<evidence type="ECO:0000256" key="5">
    <source>
        <dbReference type="ARBA" id="ARBA00022723"/>
    </source>
</evidence>
<evidence type="ECO:0000313" key="14">
    <source>
        <dbReference type="EnsemblPlants" id="KQK90739"/>
    </source>
</evidence>
<gene>
    <name evidence="13" type="ORF">SETIT_9G391400v2</name>
</gene>
<evidence type="ECO:0000256" key="12">
    <source>
        <dbReference type="RuleBase" id="RU000461"/>
    </source>
</evidence>
<dbReference type="GO" id="GO:0006629">
    <property type="term" value="P:lipid metabolic process"/>
    <property type="evidence" value="ECO:0007669"/>
    <property type="project" value="UniProtKB-ARBA"/>
</dbReference>
<protein>
    <recommendedName>
        <fullName evidence="16">Cytochrome P450</fullName>
    </recommendedName>
</protein>
<evidence type="ECO:0000256" key="1">
    <source>
        <dbReference type="ARBA" id="ARBA00004370"/>
    </source>
</evidence>
<keyword evidence="9 12" id="KW-0503">Monooxygenase</keyword>
<evidence type="ECO:0008006" key="16">
    <source>
        <dbReference type="Google" id="ProtNLM"/>
    </source>
</evidence>
<dbReference type="PRINTS" id="PR00463">
    <property type="entry name" value="EP450I"/>
</dbReference>
<dbReference type="STRING" id="4555.K4ALR8"/>
<keyword evidence="5 11" id="KW-0479">Metal-binding</keyword>
<dbReference type="InterPro" id="IPR036396">
    <property type="entry name" value="Cyt_P450_sf"/>
</dbReference>
<dbReference type="HOGENOM" id="CLU_001570_5_0_1"/>
<keyword evidence="15" id="KW-1185">Reference proteome</keyword>
<keyword evidence="3 11" id="KW-0349">Heme</keyword>
<dbReference type="Proteomes" id="UP000004995">
    <property type="component" value="Unassembled WGS sequence"/>
</dbReference>
<evidence type="ECO:0000256" key="9">
    <source>
        <dbReference type="ARBA" id="ARBA00023033"/>
    </source>
</evidence>
<evidence type="ECO:0000256" key="11">
    <source>
        <dbReference type="PIRSR" id="PIRSR602401-1"/>
    </source>
</evidence>
<dbReference type="OrthoDB" id="634536at2759"/>
<dbReference type="Gene3D" id="1.10.630.10">
    <property type="entry name" value="Cytochrome P450"/>
    <property type="match status" value="1"/>
</dbReference>
<evidence type="ECO:0000313" key="15">
    <source>
        <dbReference type="Proteomes" id="UP000004995"/>
    </source>
</evidence>
<keyword evidence="7 12" id="KW-0560">Oxidoreductase</keyword>
<dbReference type="PRINTS" id="PR00385">
    <property type="entry name" value="P450"/>
</dbReference>
<dbReference type="GO" id="GO:0016705">
    <property type="term" value="F:oxidoreductase activity, acting on paired donors, with incorporation or reduction of molecular oxygen"/>
    <property type="evidence" value="ECO:0007669"/>
    <property type="project" value="InterPro"/>
</dbReference>
<dbReference type="eggNOG" id="KOG0157">
    <property type="taxonomic scope" value="Eukaryota"/>
</dbReference>
<keyword evidence="8 11" id="KW-0408">Iron</keyword>
<evidence type="ECO:0000256" key="2">
    <source>
        <dbReference type="ARBA" id="ARBA00010617"/>
    </source>
</evidence>
<organism evidence="14 15">
    <name type="scientific">Setaria italica</name>
    <name type="common">Foxtail millet</name>
    <name type="synonym">Panicum italicum</name>
    <dbReference type="NCBI Taxonomy" id="4555"/>
    <lineage>
        <taxon>Eukaryota</taxon>
        <taxon>Viridiplantae</taxon>
        <taxon>Streptophyta</taxon>
        <taxon>Embryophyta</taxon>
        <taxon>Tracheophyta</taxon>
        <taxon>Spermatophyta</taxon>
        <taxon>Magnoliopsida</taxon>
        <taxon>Liliopsida</taxon>
        <taxon>Poales</taxon>
        <taxon>Poaceae</taxon>
        <taxon>PACMAD clade</taxon>
        <taxon>Panicoideae</taxon>
        <taxon>Panicodae</taxon>
        <taxon>Paniceae</taxon>
        <taxon>Cenchrinae</taxon>
        <taxon>Setaria</taxon>
    </lineage>
</organism>
<dbReference type="PANTHER" id="PTHR24282">
    <property type="entry name" value="CYTOCHROME P450 FAMILY MEMBER"/>
    <property type="match status" value="1"/>
</dbReference>
<dbReference type="InterPro" id="IPR017972">
    <property type="entry name" value="Cyt_P450_CS"/>
</dbReference>
<dbReference type="InterPro" id="IPR001128">
    <property type="entry name" value="Cyt_P450"/>
</dbReference>
<dbReference type="EMBL" id="AGNK02005975">
    <property type="status" value="NOT_ANNOTATED_CDS"/>
    <property type="molecule type" value="Genomic_DNA"/>
</dbReference>
<comment type="cofactor">
    <cofactor evidence="11">
        <name>heme</name>
        <dbReference type="ChEBI" id="CHEBI:30413"/>
    </cofactor>
</comment>
<reference evidence="13" key="2">
    <citation type="submission" date="2015-07" db="EMBL/GenBank/DDBJ databases">
        <authorList>
            <person name="Noorani M."/>
        </authorList>
    </citation>
    <scope>NUCLEOTIDE SEQUENCE</scope>
    <source>
        <strain evidence="13">Yugu1</strain>
    </source>
</reference>
<dbReference type="OMA" id="NCHAKEV"/>
<dbReference type="GO" id="GO:0004497">
    <property type="term" value="F:monooxygenase activity"/>
    <property type="evidence" value="ECO:0000318"/>
    <property type="project" value="GO_Central"/>
</dbReference>
<dbReference type="InterPro" id="IPR002401">
    <property type="entry name" value="Cyt_P450_E_grp-I"/>
</dbReference>
<name>K4ALR8_SETIT</name>
<dbReference type="SUPFAM" id="SSF48264">
    <property type="entry name" value="Cytochrome P450"/>
    <property type="match status" value="1"/>
</dbReference>